<dbReference type="GO" id="GO:0016491">
    <property type="term" value="F:oxidoreductase activity"/>
    <property type="evidence" value="ECO:0007669"/>
    <property type="project" value="UniProtKB-KW"/>
</dbReference>
<comment type="similarity">
    <text evidence="2">Belongs to the short-chain dehydrogenases/reductases (SDR) family.</text>
</comment>
<gene>
    <name evidence="3" type="ORF">NBRC111893_30</name>
</gene>
<comment type="caution">
    <text evidence="3">The sequence shown here is derived from an EMBL/GenBank/DDBJ whole genome shotgun (WGS) entry which is preliminary data.</text>
</comment>
<dbReference type="PANTHER" id="PTHR43157:SF31">
    <property type="entry name" value="PHOSPHATIDYLINOSITOL-GLYCAN BIOSYNTHESIS CLASS F PROTEIN"/>
    <property type="match status" value="1"/>
</dbReference>
<evidence type="ECO:0000256" key="1">
    <source>
        <dbReference type="ARBA" id="ARBA00023002"/>
    </source>
</evidence>
<dbReference type="SUPFAM" id="SSF51735">
    <property type="entry name" value="NAD(P)-binding Rossmann-fold domains"/>
    <property type="match status" value="1"/>
</dbReference>
<sequence>MPDQTGKIVVITGGTSGVGYEDAKAFAIKNATIHILAHNLEKGQKAVAELKQQTGNQNIVFHSVNLMSITAIKEFAKSILETTPKIDVLINNAGIMMPAQVRLSDDGLESMWATNYFGAFTLTMSLLPALKNADHSRVVNLTSLASGNPEIVFDNFDGHNYNAWKIYIATKMAQAMISRKLNSIFQQQNIPIMVLAASPGLAATNLVTKKAGATSLMMRIGAILFKLFPNIRQSASQAALPTLYAATDVNAEGGAIYAPNNKQGTKGYPALWGWNESKYMDMEVASKLLDKSLEITNTKL</sequence>
<proteinExistence type="inferred from homology"/>
<dbReference type="Proteomes" id="UP000286974">
    <property type="component" value="Unassembled WGS sequence"/>
</dbReference>
<dbReference type="Gene3D" id="3.40.50.720">
    <property type="entry name" value="NAD(P)-binding Rossmann-like Domain"/>
    <property type="match status" value="1"/>
</dbReference>
<dbReference type="PRINTS" id="PR00081">
    <property type="entry name" value="GDHRDH"/>
</dbReference>
<dbReference type="EMBL" id="BEXA01000001">
    <property type="protein sequence ID" value="GAY71884.1"/>
    <property type="molecule type" value="Genomic_DNA"/>
</dbReference>
<protein>
    <submittedName>
        <fullName evidence="3">Oxidoreductase, short-chain dehydrogenase/reductase family</fullName>
    </submittedName>
</protein>
<keyword evidence="4" id="KW-1185">Reference proteome</keyword>
<dbReference type="OrthoDB" id="9809821at2"/>
<organism evidence="3 4">
    <name type="scientific">Lentilactobacillus kosonis</name>
    <dbReference type="NCBI Taxonomy" id="2810561"/>
    <lineage>
        <taxon>Bacteria</taxon>
        <taxon>Bacillati</taxon>
        <taxon>Bacillota</taxon>
        <taxon>Bacilli</taxon>
        <taxon>Lactobacillales</taxon>
        <taxon>Lactobacillaceae</taxon>
        <taxon>Lentilactobacillus</taxon>
    </lineage>
</organism>
<dbReference type="AlphaFoldDB" id="A0A401FHQ7"/>
<dbReference type="PRINTS" id="PR00080">
    <property type="entry name" value="SDRFAMILY"/>
</dbReference>
<dbReference type="Pfam" id="PF00106">
    <property type="entry name" value="adh_short"/>
    <property type="match status" value="1"/>
</dbReference>
<dbReference type="InterPro" id="IPR036291">
    <property type="entry name" value="NAD(P)-bd_dom_sf"/>
</dbReference>
<reference evidence="3 4" key="1">
    <citation type="submission" date="2017-11" db="EMBL/GenBank/DDBJ databases">
        <title>Draft Genome Sequence of Lactobacillus curieae NBRC 111893 isolated from Koso, a Japanese sugar-Vegetable Fermented Beverage.</title>
        <authorList>
            <person name="Chiou T.Y."/>
            <person name="Oshima K."/>
            <person name="Suda W."/>
            <person name="Hattori M."/>
            <person name="Takahashi T."/>
        </authorList>
    </citation>
    <scope>NUCLEOTIDE SEQUENCE [LARGE SCALE GENOMIC DNA]</scope>
    <source>
        <strain evidence="3 4">NBRC111893</strain>
    </source>
</reference>
<evidence type="ECO:0000313" key="4">
    <source>
        <dbReference type="Proteomes" id="UP000286974"/>
    </source>
</evidence>
<dbReference type="PANTHER" id="PTHR43157">
    <property type="entry name" value="PHOSPHATIDYLINOSITOL-GLYCAN BIOSYNTHESIS CLASS F PROTEIN-RELATED"/>
    <property type="match status" value="1"/>
</dbReference>
<name>A0A401FHQ7_9LACO</name>
<dbReference type="RefSeq" id="WP_125007527.1">
    <property type="nucleotide sequence ID" value="NZ_BEXA01000001.1"/>
</dbReference>
<dbReference type="InterPro" id="IPR002347">
    <property type="entry name" value="SDR_fam"/>
</dbReference>
<evidence type="ECO:0000256" key="2">
    <source>
        <dbReference type="RuleBase" id="RU000363"/>
    </source>
</evidence>
<keyword evidence="1" id="KW-0560">Oxidoreductase</keyword>
<accession>A0A401FHQ7</accession>
<evidence type="ECO:0000313" key="3">
    <source>
        <dbReference type="EMBL" id="GAY71884.1"/>
    </source>
</evidence>